<keyword evidence="2" id="KW-1133">Transmembrane helix</keyword>
<feature type="compositionally biased region" description="Polar residues" evidence="1">
    <location>
        <begin position="20"/>
        <end position="30"/>
    </location>
</feature>
<reference evidence="3" key="1">
    <citation type="submission" date="2018-02" db="EMBL/GenBank/DDBJ databases">
        <title>Rhizophora mucronata_Transcriptome.</title>
        <authorList>
            <person name="Meera S.P."/>
            <person name="Sreeshan A."/>
            <person name="Augustine A."/>
        </authorList>
    </citation>
    <scope>NUCLEOTIDE SEQUENCE</scope>
    <source>
        <tissue evidence="3">Leaf</tissue>
    </source>
</reference>
<name>A0A2P2LCT2_RHIMU</name>
<dbReference type="EMBL" id="GGEC01035266">
    <property type="protein sequence ID" value="MBX15750.1"/>
    <property type="molecule type" value="Transcribed_RNA"/>
</dbReference>
<keyword evidence="2" id="KW-0812">Transmembrane</keyword>
<proteinExistence type="predicted"/>
<evidence type="ECO:0000256" key="1">
    <source>
        <dbReference type="SAM" id="MobiDB-lite"/>
    </source>
</evidence>
<accession>A0A2P2LCT2</accession>
<sequence length="143" mass="15967">MLKTAAEMLYEMVFTANEQVPNSLQGQQPPKTEENETATNKDPAPCHTLKRPNLSSSSPANMVANPSAIWPESITIAASLKNRINIMEGNAHETVAWMLLSARGLHTALNKTIFTFIVCLFFPKITMTMYACLKDLSYNFRED</sequence>
<evidence type="ECO:0000256" key="2">
    <source>
        <dbReference type="SAM" id="Phobius"/>
    </source>
</evidence>
<feature type="transmembrane region" description="Helical" evidence="2">
    <location>
        <begin position="113"/>
        <end position="133"/>
    </location>
</feature>
<protein>
    <submittedName>
        <fullName evidence="3">Major facilitator superfamily domain-containing protein 12-like isoform X2</fullName>
    </submittedName>
</protein>
<feature type="region of interest" description="Disordered" evidence="1">
    <location>
        <begin position="20"/>
        <end position="60"/>
    </location>
</feature>
<dbReference type="AlphaFoldDB" id="A0A2P2LCT2"/>
<evidence type="ECO:0000313" key="3">
    <source>
        <dbReference type="EMBL" id="MBX15750.1"/>
    </source>
</evidence>
<keyword evidence="2" id="KW-0472">Membrane</keyword>
<organism evidence="3">
    <name type="scientific">Rhizophora mucronata</name>
    <name type="common">Asiatic mangrove</name>
    <dbReference type="NCBI Taxonomy" id="61149"/>
    <lineage>
        <taxon>Eukaryota</taxon>
        <taxon>Viridiplantae</taxon>
        <taxon>Streptophyta</taxon>
        <taxon>Embryophyta</taxon>
        <taxon>Tracheophyta</taxon>
        <taxon>Spermatophyta</taxon>
        <taxon>Magnoliopsida</taxon>
        <taxon>eudicotyledons</taxon>
        <taxon>Gunneridae</taxon>
        <taxon>Pentapetalae</taxon>
        <taxon>rosids</taxon>
        <taxon>fabids</taxon>
        <taxon>Malpighiales</taxon>
        <taxon>Rhizophoraceae</taxon>
        <taxon>Rhizophora</taxon>
    </lineage>
</organism>